<dbReference type="GO" id="GO:0000160">
    <property type="term" value="P:phosphorelay signal transduction system"/>
    <property type="evidence" value="ECO:0007669"/>
    <property type="project" value="InterPro"/>
</dbReference>
<dbReference type="PROSITE" id="PS50110">
    <property type="entry name" value="RESPONSE_REGULATORY"/>
    <property type="match status" value="1"/>
</dbReference>
<protein>
    <recommendedName>
        <fullName evidence="3">Response regulatory domain-containing protein</fullName>
    </recommendedName>
</protein>
<name>A0A1D7QLV6_9SPHI</name>
<dbReference type="Proteomes" id="UP000094313">
    <property type="component" value="Chromosome"/>
</dbReference>
<dbReference type="SUPFAM" id="SSF52172">
    <property type="entry name" value="CheY-like"/>
    <property type="match status" value="1"/>
</dbReference>
<dbReference type="RefSeq" id="WP_069381302.1">
    <property type="nucleotide sequence ID" value="NZ_CP017141.1"/>
</dbReference>
<dbReference type="Gene3D" id="3.40.50.2300">
    <property type="match status" value="1"/>
</dbReference>
<dbReference type="EMBL" id="CP017141">
    <property type="protein sequence ID" value="AOM79640.1"/>
    <property type="molecule type" value="Genomic_DNA"/>
</dbReference>
<organism evidence="4 5">
    <name type="scientific">Pedobacter steynii</name>
    <dbReference type="NCBI Taxonomy" id="430522"/>
    <lineage>
        <taxon>Bacteria</taxon>
        <taxon>Pseudomonadati</taxon>
        <taxon>Bacteroidota</taxon>
        <taxon>Sphingobacteriia</taxon>
        <taxon>Sphingobacteriales</taxon>
        <taxon>Sphingobacteriaceae</taxon>
        <taxon>Pedobacter</taxon>
    </lineage>
</organism>
<keyword evidence="1 2" id="KW-0597">Phosphoprotein</keyword>
<evidence type="ECO:0000313" key="4">
    <source>
        <dbReference type="EMBL" id="AOM79640.1"/>
    </source>
</evidence>
<evidence type="ECO:0000313" key="5">
    <source>
        <dbReference type="Proteomes" id="UP000094313"/>
    </source>
</evidence>
<dbReference type="InterPro" id="IPR011006">
    <property type="entry name" value="CheY-like_superfamily"/>
</dbReference>
<dbReference type="PANTHER" id="PTHR44591:SF3">
    <property type="entry name" value="RESPONSE REGULATORY DOMAIN-CONTAINING PROTEIN"/>
    <property type="match status" value="1"/>
</dbReference>
<dbReference type="InterPro" id="IPR050595">
    <property type="entry name" value="Bact_response_regulator"/>
</dbReference>
<dbReference type="AlphaFoldDB" id="A0A1D7QLV6"/>
<dbReference type="OrthoDB" id="795853at2"/>
<feature type="domain" description="Response regulatory" evidence="3">
    <location>
        <begin position="16"/>
        <end position="130"/>
    </location>
</feature>
<reference evidence="4 5" key="1">
    <citation type="submission" date="2016-08" db="EMBL/GenBank/DDBJ databases">
        <authorList>
            <person name="Seilhamer J.J."/>
        </authorList>
    </citation>
    <scope>NUCLEOTIDE SEQUENCE [LARGE SCALE GENOMIC DNA]</scope>
    <source>
        <strain evidence="4 5">DX4</strain>
    </source>
</reference>
<dbReference type="InterPro" id="IPR001789">
    <property type="entry name" value="Sig_transdc_resp-reg_receiver"/>
</dbReference>
<dbReference type="Pfam" id="PF00072">
    <property type="entry name" value="Response_reg"/>
    <property type="match status" value="1"/>
</dbReference>
<dbReference type="SMART" id="SM00448">
    <property type="entry name" value="REC"/>
    <property type="match status" value="1"/>
</dbReference>
<proteinExistence type="predicted"/>
<feature type="modified residue" description="4-aspartylphosphate" evidence="2">
    <location>
        <position position="65"/>
    </location>
</feature>
<dbReference type="PANTHER" id="PTHR44591">
    <property type="entry name" value="STRESS RESPONSE REGULATOR PROTEIN 1"/>
    <property type="match status" value="1"/>
</dbReference>
<keyword evidence="5" id="KW-1185">Reference proteome</keyword>
<evidence type="ECO:0000259" key="3">
    <source>
        <dbReference type="PROSITE" id="PS50110"/>
    </source>
</evidence>
<gene>
    <name evidence="4" type="ORF">BFS30_22265</name>
</gene>
<evidence type="ECO:0000256" key="2">
    <source>
        <dbReference type="PROSITE-ProRule" id="PRU00169"/>
    </source>
</evidence>
<evidence type="ECO:0000256" key="1">
    <source>
        <dbReference type="ARBA" id="ARBA00022553"/>
    </source>
</evidence>
<sequence length="136" mass="15498">MQVQIKSDFLDTAKRKIFVIEDDNGLAEFMQLFFDISGYRYRIIGKTENILPLIDEFKPDLVILDYMLPEINGGEICAQIKNNIGTHYVPVLIFSAYPGVLYSLGDCGYDAFLAKPFELNDLEKIIETLAGRMHLI</sequence>
<dbReference type="KEGG" id="psty:BFS30_22265"/>
<accession>A0A1D7QLV6</accession>